<name>A0ABU6F9B8_9ACTN</name>
<keyword evidence="2" id="KW-1185">Reference proteome</keyword>
<accession>A0ABU6F9B8</accession>
<evidence type="ECO:0000313" key="1">
    <source>
        <dbReference type="EMBL" id="MEB8339387.1"/>
    </source>
</evidence>
<reference evidence="1 2" key="1">
    <citation type="submission" date="2022-10" db="EMBL/GenBank/DDBJ databases">
        <authorList>
            <person name="Xie J."/>
            <person name="Shen N."/>
        </authorList>
    </citation>
    <scope>NUCLEOTIDE SEQUENCE [LARGE SCALE GENOMIC DNA]</scope>
    <source>
        <strain evidence="1 2">YIM65594</strain>
    </source>
</reference>
<dbReference type="RefSeq" id="WP_326017480.1">
    <property type="nucleotide sequence ID" value="NZ_JAOZYC010000117.1"/>
</dbReference>
<comment type="caution">
    <text evidence="1">The sequence shown here is derived from an EMBL/GenBank/DDBJ whole genome shotgun (WGS) entry which is preliminary data.</text>
</comment>
<dbReference type="EMBL" id="JAOZYC010000117">
    <property type="protein sequence ID" value="MEB8339387.1"/>
    <property type="molecule type" value="Genomic_DNA"/>
</dbReference>
<dbReference type="Proteomes" id="UP001354931">
    <property type="component" value="Unassembled WGS sequence"/>
</dbReference>
<gene>
    <name evidence="1" type="ORF">OKJ99_17990</name>
</gene>
<sequence length="263" mass="29674">MTGNLSAGGVLSRLRAINWDDWTVAFDHSRSRALLMREYLRRSAQWARHYGAESVWPFFDIAEHVDASVQLPPDIASDLDAFLRGGIGPNSVERTVVGAVRWAELRRQERTDLPGLPEPYEPLLLMYGRGGGFYVDQAIDLNGVSLPRWSLDTAIAAPPFLTMTTATLDALDSEAKGKITYFAVVDEGFPRERPLGLMRRRAVGREPVTRDEAFSRNLRWEPTDYFDLYALGHNDTDHVEIPEIEAAAFIDRMIQRIRPSRSA</sequence>
<organism evidence="1 2">
    <name type="scientific">Streptomyces endophyticus</name>
    <dbReference type="NCBI Taxonomy" id="714166"/>
    <lineage>
        <taxon>Bacteria</taxon>
        <taxon>Bacillati</taxon>
        <taxon>Actinomycetota</taxon>
        <taxon>Actinomycetes</taxon>
        <taxon>Kitasatosporales</taxon>
        <taxon>Streptomycetaceae</taxon>
        <taxon>Streptomyces</taxon>
    </lineage>
</organism>
<proteinExistence type="predicted"/>
<protein>
    <submittedName>
        <fullName evidence="1">Uncharacterized protein</fullName>
    </submittedName>
</protein>
<evidence type="ECO:0000313" key="2">
    <source>
        <dbReference type="Proteomes" id="UP001354931"/>
    </source>
</evidence>